<keyword evidence="1" id="KW-0472">Membrane</keyword>
<name>A0A838XVY0_9HYPH</name>
<protein>
    <submittedName>
        <fullName evidence="3">SDR family oxidoreductase</fullName>
    </submittedName>
</protein>
<gene>
    <name evidence="3" type="ORF">H1W37_05600</name>
</gene>
<evidence type="ECO:0000259" key="2">
    <source>
        <dbReference type="Pfam" id="PF13460"/>
    </source>
</evidence>
<dbReference type="PANTHER" id="PTHR12126">
    <property type="entry name" value="NADH-UBIQUINONE OXIDOREDUCTASE 39 KDA SUBUNIT-RELATED"/>
    <property type="match status" value="1"/>
</dbReference>
<feature type="transmembrane region" description="Helical" evidence="1">
    <location>
        <begin position="150"/>
        <end position="172"/>
    </location>
</feature>
<dbReference type="SUPFAM" id="SSF51735">
    <property type="entry name" value="NAD(P)-binding Rossmann-fold domains"/>
    <property type="match status" value="1"/>
</dbReference>
<dbReference type="Gene3D" id="3.40.50.720">
    <property type="entry name" value="NAD(P)-binding Rossmann-like Domain"/>
    <property type="match status" value="1"/>
</dbReference>
<evidence type="ECO:0000313" key="4">
    <source>
        <dbReference type="Proteomes" id="UP000559404"/>
    </source>
</evidence>
<dbReference type="InterPro" id="IPR036291">
    <property type="entry name" value="NAD(P)-bd_dom_sf"/>
</dbReference>
<feature type="transmembrane region" description="Helical" evidence="1">
    <location>
        <begin position="383"/>
        <end position="406"/>
    </location>
</feature>
<feature type="domain" description="NAD(P)-binding" evidence="2">
    <location>
        <begin position="7"/>
        <end position="151"/>
    </location>
</feature>
<dbReference type="GO" id="GO:0044877">
    <property type="term" value="F:protein-containing complex binding"/>
    <property type="evidence" value="ECO:0007669"/>
    <property type="project" value="TreeGrafter"/>
</dbReference>
<dbReference type="RefSeq" id="WP_181759314.1">
    <property type="nucleotide sequence ID" value="NZ_BMCR01000002.1"/>
</dbReference>
<dbReference type="InterPro" id="IPR016040">
    <property type="entry name" value="NAD(P)-bd_dom"/>
</dbReference>
<feature type="transmembrane region" description="Helical" evidence="1">
    <location>
        <begin position="357"/>
        <end position="376"/>
    </location>
</feature>
<dbReference type="Pfam" id="PF13781">
    <property type="entry name" value="DoxX_3"/>
    <property type="match status" value="1"/>
</dbReference>
<dbReference type="Pfam" id="PF13460">
    <property type="entry name" value="NAD_binding_10"/>
    <property type="match status" value="1"/>
</dbReference>
<keyword evidence="1" id="KW-1133">Transmembrane helix</keyword>
<dbReference type="InterPro" id="IPR025695">
    <property type="entry name" value="DoxX-like"/>
</dbReference>
<dbReference type="AlphaFoldDB" id="A0A838XVY0"/>
<evidence type="ECO:0000256" key="1">
    <source>
        <dbReference type="SAM" id="Phobius"/>
    </source>
</evidence>
<dbReference type="InterPro" id="IPR051207">
    <property type="entry name" value="ComplexI_NDUFA9_subunit"/>
</dbReference>
<comment type="caution">
    <text evidence="3">The sequence shown here is derived from an EMBL/GenBank/DDBJ whole genome shotgun (WGS) entry which is preliminary data.</text>
</comment>
<keyword evidence="1" id="KW-0812">Transmembrane</keyword>
<reference evidence="3 4" key="1">
    <citation type="submission" date="2020-07" db="EMBL/GenBank/DDBJ databases">
        <authorList>
            <person name="Li M."/>
        </authorList>
    </citation>
    <scope>NUCLEOTIDE SEQUENCE [LARGE SCALE GENOMIC DNA]</scope>
    <source>
        <strain evidence="3 4">DSM 23284</strain>
    </source>
</reference>
<dbReference type="Proteomes" id="UP000559404">
    <property type="component" value="Unassembled WGS sequence"/>
</dbReference>
<organism evidence="3 4">
    <name type="scientific">Stappia taiwanensis</name>
    <dbReference type="NCBI Taxonomy" id="992267"/>
    <lineage>
        <taxon>Bacteria</taxon>
        <taxon>Pseudomonadati</taxon>
        <taxon>Pseudomonadota</taxon>
        <taxon>Alphaproteobacteria</taxon>
        <taxon>Hyphomicrobiales</taxon>
        <taxon>Stappiaceae</taxon>
        <taxon>Stappia</taxon>
    </lineage>
</organism>
<sequence length="433" mass="45647">MRILILGGYGLIGLGIARQLAARGHEVIGLGRSREKGERLYPAIRWIGVDLARMTRPDEWTAHLAGVDAVVNAAGALQDGARDDLAAVQDQAIQSLIAACEAAGTKRFIQISAPGAASGSSTAFYRTKAAADARLKASGPLDWLILRPGLVIAPAAYGGTALLRLLAAVPLIQPLVHAERKIQTLALSDLTELVADAIEGKLAPGQDLDVAEDTPHSLAEVVAAFRRWLGFTPARRTVLLPGWCAGLVSRGADLLGHLGWRSPLRSTALTVMSEDVLADPAPLEAATGRRLSSLEETLAGLPSTLQERWFARMALMMPVVIAVLSLFWIASGTIGFIRFADAQRLLLEAGLPPLVSTLAVAGGAIADILLGLMILIRSRARQAALGMILLSLAYLASASLVVPGLWLDPLGPLVKVLPSIPLALVAIALLEER</sequence>
<evidence type="ECO:0000313" key="3">
    <source>
        <dbReference type="EMBL" id="MBA4611113.1"/>
    </source>
</evidence>
<feature type="transmembrane region" description="Helical" evidence="1">
    <location>
        <begin position="315"/>
        <end position="337"/>
    </location>
</feature>
<dbReference type="EMBL" id="JACEON010000004">
    <property type="protein sequence ID" value="MBA4611113.1"/>
    <property type="molecule type" value="Genomic_DNA"/>
</dbReference>
<proteinExistence type="predicted"/>
<keyword evidence="4" id="KW-1185">Reference proteome</keyword>
<dbReference type="PANTHER" id="PTHR12126:SF11">
    <property type="entry name" value="NADH DEHYDROGENASE [UBIQUINONE] 1 ALPHA SUBCOMPLEX SUBUNIT 9, MITOCHONDRIAL"/>
    <property type="match status" value="1"/>
</dbReference>
<reference evidence="3 4" key="2">
    <citation type="submission" date="2020-08" db="EMBL/GenBank/DDBJ databases">
        <title>Stappia taiwanensis sp. nov., isolated from a coastal thermal spring.</title>
        <authorList>
            <person name="Kampfer P."/>
        </authorList>
    </citation>
    <scope>NUCLEOTIDE SEQUENCE [LARGE SCALE GENOMIC DNA]</scope>
    <source>
        <strain evidence="3 4">DSM 23284</strain>
    </source>
</reference>
<accession>A0A838XVY0</accession>